<dbReference type="EMBL" id="WWEN01000004">
    <property type="protein sequence ID" value="MYM55900.1"/>
    <property type="molecule type" value="Genomic_DNA"/>
</dbReference>
<dbReference type="Gene3D" id="3.40.630.40">
    <property type="entry name" value="Zn-dependent exopeptidases"/>
    <property type="match status" value="1"/>
</dbReference>
<dbReference type="InterPro" id="IPR011227">
    <property type="entry name" value="UCP029730"/>
</dbReference>
<dbReference type="GO" id="GO:0016787">
    <property type="term" value="F:hydrolase activity"/>
    <property type="evidence" value="ECO:0007669"/>
    <property type="project" value="UniProtKB-KW"/>
</dbReference>
<evidence type="ECO:0000313" key="1">
    <source>
        <dbReference type="EMBL" id="MYM55900.1"/>
    </source>
</evidence>
<dbReference type="Pfam" id="PF05013">
    <property type="entry name" value="FGase"/>
    <property type="match status" value="1"/>
</dbReference>
<dbReference type="AlphaFoldDB" id="A0A6L8LMW9"/>
<evidence type="ECO:0000313" key="2">
    <source>
        <dbReference type="Proteomes" id="UP000479043"/>
    </source>
</evidence>
<dbReference type="PIRSF" id="PIRSF029730">
    <property type="entry name" value="UCP029730"/>
    <property type="match status" value="1"/>
</dbReference>
<organism evidence="1 2">
    <name type="scientific">Thalassovita mangrovi</name>
    <dbReference type="NCBI Taxonomy" id="2692236"/>
    <lineage>
        <taxon>Bacteria</taxon>
        <taxon>Pseudomonadati</taxon>
        <taxon>Pseudomonadota</taxon>
        <taxon>Alphaproteobacteria</taxon>
        <taxon>Rhodobacterales</taxon>
        <taxon>Roseobacteraceae</taxon>
        <taxon>Thalassovita</taxon>
    </lineage>
</organism>
<reference evidence="1 2" key="1">
    <citation type="submission" date="2020-01" db="EMBL/GenBank/DDBJ databases">
        <authorList>
            <person name="Chen S."/>
        </authorList>
    </citation>
    <scope>NUCLEOTIDE SEQUENCE [LARGE SCALE GENOMIC DNA]</scope>
    <source>
        <strain evidence="1 2">GS-10</strain>
    </source>
</reference>
<dbReference type="RefSeq" id="WP_160973601.1">
    <property type="nucleotide sequence ID" value="NZ_WWEN01000004.1"/>
</dbReference>
<keyword evidence="1" id="KW-0378">Hydrolase</keyword>
<gene>
    <name evidence="1" type="ORF">GR167_11355</name>
</gene>
<accession>A0A6L8LMW9</accession>
<comment type="caution">
    <text evidence="1">The sequence shown here is derived from an EMBL/GenBank/DDBJ whole genome shotgun (WGS) entry which is preliminary data.</text>
</comment>
<proteinExistence type="predicted"/>
<name>A0A6L8LMW9_9RHOB</name>
<dbReference type="Proteomes" id="UP000479043">
    <property type="component" value="Unassembled WGS sequence"/>
</dbReference>
<dbReference type="InterPro" id="IPR007709">
    <property type="entry name" value="N-FG_amidohydro"/>
</dbReference>
<dbReference type="SUPFAM" id="SSF53187">
    <property type="entry name" value="Zn-dependent exopeptidases"/>
    <property type="match status" value="1"/>
</dbReference>
<protein>
    <submittedName>
        <fullName evidence="1">N-formylglutamate amidohydrolase</fullName>
    </submittedName>
</protein>
<sequence length="258" mass="28261">MLNNQHCEDENAVEVINRDGAGGVLLICEHASSHIPARYGDLGLRPEWRHSHAAWDPGALALSRALSAALDAPVVASRVSRLVYDCNRPPEAESAMPERSELVEVPGNTGLTQAQRDERTETIYRPFCAAVTDMIATGPRALITVHSFTPVFFGVQRQTEIGILHDSDSRLADGMLQHAADLPHRVIERNQPYGPEDGVTHSLKLHGIAHGLPNVMLEIRNDLLRDQEDVERMSQELLTMIRPALEALSNAGEGGHDA</sequence>
<keyword evidence="2" id="KW-1185">Reference proteome</keyword>